<evidence type="ECO:0000256" key="1">
    <source>
        <dbReference type="SAM" id="MobiDB-lite"/>
    </source>
</evidence>
<feature type="compositionally biased region" description="Low complexity" evidence="1">
    <location>
        <begin position="40"/>
        <end position="52"/>
    </location>
</feature>
<comment type="caution">
    <text evidence="2">The sequence shown here is derived from an EMBL/GenBank/DDBJ whole genome shotgun (WGS) entry which is preliminary data.</text>
</comment>
<organism evidence="2 3">
    <name type="scientific">Frankliniella fusca</name>
    <dbReference type="NCBI Taxonomy" id="407009"/>
    <lineage>
        <taxon>Eukaryota</taxon>
        <taxon>Metazoa</taxon>
        <taxon>Ecdysozoa</taxon>
        <taxon>Arthropoda</taxon>
        <taxon>Hexapoda</taxon>
        <taxon>Insecta</taxon>
        <taxon>Pterygota</taxon>
        <taxon>Neoptera</taxon>
        <taxon>Paraneoptera</taxon>
        <taxon>Thysanoptera</taxon>
        <taxon>Terebrantia</taxon>
        <taxon>Thripoidea</taxon>
        <taxon>Thripidae</taxon>
        <taxon>Frankliniella</taxon>
    </lineage>
</organism>
<sequence length="757" mass="85366">VMDANEIESFLEDDPTGDFDNSGSGTREVFSSPPAKKQKTCSGKKPSTSPKPKTFQAIWLTESKFSGWLKRVADDPYSAYCSACNKKMKAGKSELEKHAEGKVHKNKVTEIGGIHNLANMLQGSKAAEAAAEAKKHADKVKTAEIQFASFFADNNVSFRTATELIGVQKKVINDSKIVQDMTLGPDKCNAIVRNVIAKVEVEELSEDLRQTWFSVMVDESTDQGGDKALIIVVKFLSPRAPMKHKTRVTVLELARLNSTDCSAEALWDAYDKVLQKHNIPHDNCIGLGTDGAAVMVGRNNSFWSGLKARCPWAILIPCTCHSSAKVSSLACARLPPNVEKHLRMLSTYLGGSPKRSAELRQFQEEYNEEMKKMLKPAATRWLVLHSCVERYLILREQKALQGFFELRCFEDPDKKDKEAHEILAEIKNPFTKAYMEFLSYVLNVMNEFNALFQSKSVLIHKIYERSHALMKTLCMNFIKEEYLDKLADINVSNPHHLVRETTCLVSYEREFPWSSLIFLTLSYLLQLSEDEVEYGPGCAEALRNITPTPDNPNTRQQLARDILAFKQRCLNFYTTAGREIQNRLPLKDEILRQAAFLDPAVFLKPRSEPGALKDINTLVMHYKEKLQLDANATVMEWGKVPHTVPNHMHAKLKDMSVEDAWDELRCMKTGDERPTFPNLVKLAEAVMVLPHSNADAERGISIVTDVRTKKRNRMGAACLNSICVVRTAFKSKGIDCVTFKVGPKHLAKHNKDMYKRE</sequence>
<gene>
    <name evidence="2" type="ORF">KUF71_002911</name>
</gene>
<feature type="compositionally biased region" description="Acidic residues" evidence="1">
    <location>
        <begin position="1"/>
        <end position="17"/>
    </location>
</feature>
<protein>
    <submittedName>
        <fullName evidence="2">Zinc finger BED domain-containing protein 5</fullName>
    </submittedName>
</protein>
<dbReference type="SUPFAM" id="SSF53098">
    <property type="entry name" value="Ribonuclease H-like"/>
    <property type="match status" value="1"/>
</dbReference>
<evidence type="ECO:0000313" key="2">
    <source>
        <dbReference type="EMBL" id="KAK3907221.1"/>
    </source>
</evidence>
<evidence type="ECO:0000313" key="3">
    <source>
        <dbReference type="Proteomes" id="UP001219518"/>
    </source>
</evidence>
<accession>A0AAE1L4Q8</accession>
<dbReference type="InterPro" id="IPR012337">
    <property type="entry name" value="RNaseH-like_sf"/>
</dbReference>
<dbReference type="EMBL" id="JAHWGI010000003">
    <property type="protein sequence ID" value="KAK3907221.1"/>
    <property type="molecule type" value="Genomic_DNA"/>
</dbReference>
<reference evidence="2" key="1">
    <citation type="submission" date="2021-07" db="EMBL/GenBank/DDBJ databases">
        <authorList>
            <person name="Catto M.A."/>
            <person name="Jacobson A."/>
            <person name="Kennedy G."/>
            <person name="Labadie P."/>
            <person name="Hunt B.G."/>
            <person name="Srinivasan R."/>
        </authorList>
    </citation>
    <scope>NUCLEOTIDE SEQUENCE</scope>
    <source>
        <strain evidence="2">PL_HMW_Pooled</strain>
        <tissue evidence="2">Head</tissue>
    </source>
</reference>
<name>A0AAE1L4Q8_9NEOP</name>
<keyword evidence="3" id="KW-1185">Reference proteome</keyword>
<feature type="region of interest" description="Disordered" evidence="1">
    <location>
        <begin position="1"/>
        <end position="52"/>
    </location>
</feature>
<dbReference type="PANTHER" id="PTHR37162:SF1">
    <property type="entry name" value="BED-TYPE DOMAIN-CONTAINING PROTEIN"/>
    <property type="match status" value="1"/>
</dbReference>
<proteinExistence type="predicted"/>
<dbReference type="Proteomes" id="UP001219518">
    <property type="component" value="Unassembled WGS sequence"/>
</dbReference>
<feature type="non-terminal residue" evidence="2">
    <location>
        <position position="1"/>
    </location>
</feature>
<dbReference type="AlphaFoldDB" id="A0AAE1L4Q8"/>
<dbReference type="PANTHER" id="PTHR37162">
    <property type="entry name" value="HAT FAMILY DIMERISATION DOMAINCONTAINING PROTEIN-RELATED"/>
    <property type="match status" value="1"/>
</dbReference>
<reference evidence="2" key="2">
    <citation type="journal article" date="2023" name="BMC Genomics">
        <title>Pest status, molecular evolution, and epigenetic factors derived from the genome assembly of Frankliniella fusca, a thysanopteran phytovirus vector.</title>
        <authorList>
            <person name="Catto M.A."/>
            <person name="Labadie P.E."/>
            <person name="Jacobson A.L."/>
            <person name="Kennedy G.G."/>
            <person name="Srinivasan R."/>
            <person name="Hunt B.G."/>
        </authorList>
    </citation>
    <scope>NUCLEOTIDE SEQUENCE</scope>
    <source>
        <strain evidence="2">PL_HMW_Pooled</strain>
    </source>
</reference>